<organism evidence="2 3">
    <name type="scientific">Thamnidium elegans</name>
    <dbReference type="NCBI Taxonomy" id="101142"/>
    <lineage>
        <taxon>Eukaryota</taxon>
        <taxon>Fungi</taxon>
        <taxon>Fungi incertae sedis</taxon>
        <taxon>Mucoromycota</taxon>
        <taxon>Mucoromycotina</taxon>
        <taxon>Mucoromycetes</taxon>
        <taxon>Mucorales</taxon>
        <taxon>Mucorineae</taxon>
        <taxon>Mucoraceae</taxon>
        <taxon>Thamnidium</taxon>
    </lineage>
</organism>
<sequence length="110" mass="11808">VKESDDLFVAGLSVSVGSHMKNAALGYQPTSATASTSTTSESPLVSNTNVSNHSDTTTPRTTSITPRAPKRIVAPNSNSSNNTTRHAFTLSKYQRRHTCGINPQFDIEEN</sequence>
<comment type="caution">
    <text evidence="2">The sequence shown here is derived from an EMBL/GenBank/DDBJ whole genome shotgun (WGS) entry which is preliminary data.</text>
</comment>
<dbReference type="AlphaFoldDB" id="A0A8H7VW01"/>
<feature type="compositionally biased region" description="Polar residues" evidence="1">
    <location>
        <begin position="43"/>
        <end position="55"/>
    </location>
</feature>
<feature type="compositionally biased region" description="Low complexity" evidence="1">
    <location>
        <begin position="56"/>
        <end position="67"/>
    </location>
</feature>
<feature type="non-terminal residue" evidence="2">
    <location>
        <position position="1"/>
    </location>
</feature>
<dbReference type="Proteomes" id="UP000613177">
    <property type="component" value="Unassembled WGS sequence"/>
</dbReference>
<feature type="compositionally biased region" description="Low complexity" evidence="1">
    <location>
        <begin position="30"/>
        <end position="42"/>
    </location>
</feature>
<evidence type="ECO:0000313" key="3">
    <source>
        <dbReference type="Proteomes" id="UP000613177"/>
    </source>
</evidence>
<protein>
    <submittedName>
        <fullName evidence="2">Uncharacterized protein</fullName>
    </submittedName>
</protein>
<evidence type="ECO:0000313" key="2">
    <source>
        <dbReference type="EMBL" id="KAG2230738.1"/>
    </source>
</evidence>
<proteinExistence type="predicted"/>
<feature type="compositionally biased region" description="Polar residues" evidence="1">
    <location>
        <begin position="75"/>
        <end position="86"/>
    </location>
</feature>
<accession>A0A8H7VW01</accession>
<gene>
    <name evidence="2" type="ORF">INT48_004791</name>
</gene>
<keyword evidence="3" id="KW-1185">Reference proteome</keyword>
<dbReference type="EMBL" id="JAEPRE010000186">
    <property type="protein sequence ID" value="KAG2230738.1"/>
    <property type="molecule type" value="Genomic_DNA"/>
</dbReference>
<reference evidence="2" key="1">
    <citation type="submission" date="2021-01" db="EMBL/GenBank/DDBJ databases">
        <title>Metabolic potential, ecology and presence of endohyphal bacteria is reflected in genomic diversity of Mucoromycotina.</title>
        <authorList>
            <person name="Muszewska A."/>
            <person name="Okrasinska A."/>
            <person name="Steczkiewicz K."/>
            <person name="Drgas O."/>
            <person name="Orlowska M."/>
            <person name="Perlinska-Lenart U."/>
            <person name="Aleksandrzak-Piekarczyk T."/>
            <person name="Szatraj K."/>
            <person name="Zielenkiewicz U."/>
            <person name="Pilsyk S."/>
            <person name="Malc E."/>
            <person name="Mieczkowski P."/>
            <person name="Kruszewska J.S."/>
            <person name="Biernat P."/>
            <person name="Pawlowska J."/>
        </authorList>
    </citation>
    <scope>NUCLEOTIDE SEQUENCE</scope>
    <source>
        <strain evidence="2">WA0000018081</strain>
    </source>
</reference>
<name>A0A8H7VW01_9FUNG</name>
<feature type="region of interest" description="Disordered" evidence="1">
    <location>
        <begin position="28"/>
        <end position="95"/>
    </location>
</feature>
<evidence type="ECO:0000256" key="1">
    <source>
        <dbReference type="SAM" id="MobiDB-lite"/>
    </source>
</evidence>